<dbReference type="NCBIfam" id="TIGR01169">
    <property type="entry name" value="rplA_bact"/>
    <property type="match status" value="1"/>
</dbReference>
<dbReference type="GeneID" id="41826850"/>
<dbReference type="InterPro" id="IPR005878">
    <property type="entry name" value="Ribosom_uL1_bac-type"/>
</dbReference>
<evidence type="ECO:0000256" key="2">
    <source>
        <dbReference type="ARBA" id="ARBA00011838"/>
    </source>
</evidence>
<dbReference type="EMBL" id="MN065498">
    <property type="protein sequence ID" value="QEI59580.1"/>
    <property type="molecule type" value="Genomic_DNA"/>
</dbReference>
<name>A0A5C0F4T4_NITAL</name>
<reference evidence="8" key="1">
    <citation type="submission" date="2019-06" db="EMBL/GenBank/DDBJ databases">
        <authorList>
            <person name="Grosvenor D.A."/>
            <person name="Keepers K.G."/>
            <person name="Pogoda C.S."/>
            <person name="Kane N.C."/>
            <person name="Kociolek J.P."/>
        </authorList>
    </citation>
    <scope>NUCLEOTIDE SEQUENCE</scope>
</reference>
<evidence type="ECO:0000256" key="3">
    <source>
        <dbReference type="ARBA" id="ARBA00022730"/>
    </source>
</evidence>
<dbReference type="InterPro" id="IPR028364">
    <property type="entry name" value="Ribosomal_uL1/biogenesis"/>
</dbReference>
<dbReference type="Gene3D" id="3.30.190.20">
    <property type="match status" value="1"/>
</dbReference>
<dbReference type="InterPro" id="IPR023673">
    <property type="entry name" value="Ribosomal_uL1_CS"/>
</dbReference>
<dbReference type="Pfam" id="PF00687">
    <property type="entry name" value="Ribosomal_L1"/>
    <property type="match status" value="1"/>
</dbReference>
<dbReference type="InterPro" id="IPR023674">
    <property type="entry name" value="Ribosomal_uL1-like"/>
</dbReference>
<keyword evidence="5 7" id="KW-0689">Ribosomal protein</keyword>
<keyword evidence="8" id="KW-0934">Plastid</keyword>
<comment type="similarity">
    <text evidence="1 7">Belongs to the universal ribosomal protein uL1 family.</text>
</comment>
<dbReference type="GO" id="GO:0015934">
    <property type="term" value="C:large ribosomal subunit"/>
    <property type="evidence" value="ECO:0007669"/>
    <property type="project" value="InterPro"/>
</dbReference>
<keyword evidence="4" id="KW-0694">RNA-binding</keyword>
<accession>A0A5C0F4T4</accession>
<geneLocation type="plastid" evidence="8"/>
<protein>
    <recommendedName>
        <fullName evidence="7">Ribosomal protein</fullName>
    </recommendedName>
</protein>
<sequence>MKKLSKRYRNNIKKINLEECTNLYKVIKTLKKTATVKFIESVELHANLNINTKYQQLKTTIILPHNVNKSLKTAVLTTKENFDDAKAADIIGNDELLTNILNNNIHFDILIVTPNMIPKLTQVGKILGPKGLMPSLKSGTITNNLKETILEFKRGKFEYKADKTGVIHIKVGKSNFTEKQLIENLQTLYKSFEKNRPSNIKGTYFKSLFLCTTMGPAIKLNLDMFN</sequence>
<dbReference type="Gene3D" id="3.40.50.790">
    <property type="match status" value="1"/>
</dbReference>
<evidence type="ECO:0000256" key="7">
    <source>
        <dbReference type="RuleBase" id="RU000659"/>
    </source>
</evidence>
<dbReference type="PIRSF" id="PIRSF002155">
    <property type="entry name" value="Ribosomal_L1"/>
    <property type="match status" value="1"/>
</dbReference>
<dbReference type="CDD" id="cd00403">
    <property type="entry name" value="Ribosomal_L1"/>
    <property type="match status" value="1"/>
</dbReference>
<evidence type="ECO:0000256" key="6">
    <source>
        <dbReference type="ARBA" id="ARBA00023274"/>
    </source>
</evidence>
<evidence type="ECO:0000256" key="4">
    <source>
        <dbReference type="ARBA" id="ARBA00022884"/>
    </source>
</evidence>
<comment type="subunit">
    <text evidence="2">Part of the 50S ribosomal subunit.</text>
</comment>
<proteinExistence type="inferred from homology"/>
<dbReference type="PROSITE" id="PS01199">
    <property type="entry name" value="RIBOSOMAL_L1"/>
    <property type="match status" value="1"/>
</dbReference>
<dbReference type="FunFam" id="3.40.50.790:FF:000001">
    <property type="entry name" value="50S ribosomal protein L1"/>
    <property type="match status" value="1"/>
</dbReference>
<gene>
    <name evidence="8" type="primary">rpl1</name>
</gene>
<evidence type="ECO:0000313" key="8">
    <source>
        <dbReference type="EMBL" id="QEI59580.1"/>
    </source>
</evidence>
<dbReference type="PANTHER" id="PTHR36427">
    <property type="entry name" value="54S RIBOSOMAL PROTEIN L1, MITOCHONDRIAL"/>
    <property type="match status" value="1"/>
</dbReference>
<dbReference type="AlphaFoldDB" id="A0A5C0F4T4"/>
<dbReference type="PANTHER" id="PTHR36427:SF3">
    <property type="entry name" value="LARGE RIBOSOMAL SUBUNIT PROTEIN UL1M"/>
    <property type="match status" value="1"/>
</dbReference>
<dbReference type="InterPro" id="IPR002143">
    <property type="entry name" value="Ribosomal_uL1"/>
</dbReference>
<evidence type="ECO:0000256" key="5">
    <source>
        <dbReference type="ARBA" id="ARBA00022980"/>
    </source>
</evidence>
<dbReference type="SUPFAM" id="SSF56808">
    <property type="entry name" value="Ribosomal protein L1"/>
    <property type="match status" value="1"/>
</dbReference>
<dbReference type="RefSeq" id="YP_009695272.1">
    <property type="nucleotide sequence ID" value="NC_044785.1"/>
</dbReference>
<evidence type="ECO:0000256" key="1">
    <source>
        <dbReference type="ARBA" id="ARBA00010531"/>
    </source>
</evidence>
<dbReference type="GO" id="GO:0019843">
    <property type="term" value="F:rRNA binding"/>
    <property type="evidence" value="ECO:0007669"/>
    <property type="project" value="UniProtKB-KW"/>
</dbReference>
<dbReference type="GO" id="GO:0006412">
    <property type="term" value="P:translation"/>
    <property type="evidence" value="ECO:0007669"/>
    <property type="project" value="InterPro"/>
</dbReference>
<dbReference type="GO" id="GO:0003735">
    <property type="term" value="F:structural constituent of ribosome"/>
    <property type="evidence" value="ECO:0007669"/>
    <property type="project" value="InterPro"/>
</dbReference>
<keyword evidence="3" id="KW-0699">rRNA-binding</keyword>
<organism evidence="8">
    <name type="scientific">Nitzschia alba</name>
    <name type="common">Marine diatom</name>
    <dbReference type="NCBI Taxonomy" id="2858"/>
    <lineage>
        <taxon>Eukaryota</taxon>
        <taxon>Sar</taxon>
        <taxon>Stramenopiles</taxon>
        <taxon>Ochrophyta</taxon>
        <taxon>Bacillariophyta</taxon>
        <taxon>Bacillariophyceae</taxon>
        <taxon>Bacillariophycidae</taxon>
        <taxon>Bacillariales</taxon>
        <taxon>Bacillariaceae</taxon>
        <taxon>Nitzschia</taxon>
    </lineage>
</organism>
<keyword evidence="6 7" id="KW-0687">Ribonucleoprotein</keyword>
<dbReference type="InterPro" id="IPR016095">
    <property type="entry name" value="Ribosomal_uL1_3-a/b-sand"/>
</dbReference>